<dbReference type="OrthoDB" id="433924at2759"/>
<name>A0A4U8V0Z1_STECR</name>
<dbReference type="Proteomes" id="UP000298663">
    <property type="component" value="Unassembled WGS sequence"/>
</dbReference>
<dbReference type="PROSITE" id="PS50013">
    <property type="entry name" value="CHROMO_2"/>
    <property type="match status" value="1"/>
</dbReference>
<feature type="region of interest" description="Disordered" evidence="3">
    <location>
        <begin position="159"/>
        <end position="196"/>
    </location>
</feature>
<keyword evidence="2" id="KW-0539">Nucleus</keyword>
<proteinExistence type="predicted"/>
<dbReference type="Gene3D" id="2.40.50.40">
    <property type="match status" value="1"/>
</dbReference>
<accession>A0A4U8V0Z1</accession>
<organism evidence="5 6">
    <name type="scientific">Steinernema carpocapsae</name>
    <name type="common">Entomopathogenic nematode</name>
    <dbReference type="NCBI Taxonomy" id="34508"/>
    <lineage>
        <taxon>Eukaryota</taxon>
        <taxon>Metazoa</taxon>
        <taxon>Ecdysozoa</taxon>
        <taxon>Nematoda</taxon>
        <taxon>Chromadorea</taxon>
        <taxon>Rhabditida</taxon>
        <taxon>Tylenchina</taxon>
        <taxon>Panagrolaimomorpha</taxon>
        <taxon>Strongyloidoidea</taxon>
        <taxon>Steinernematidae</taxon>
        <taxon>Steinernema</taxon>
    </lineage>
</organism>
<evidence type="ECO:0000313" key="6">
    <source>
        <dbReference type="Proteomes" id="UP000298663"/>
    </source>
</evidence>
<evidence type="ECO:0000313" key="5">
    <source>
        <dbReference type="EMBL" id="TMS39550.1"/>
    </source>
</evidence>
<feature type="compositionally biased region" description="Low complexity" evidence="3">
    <location>
        <begin position="116"/>
        <end position="129"/>
    </location>
</feature>
<protein>
    <recommendedName>
        <fullName evidence="4">Chromo domain-containing protein</fullName>
    </recommendedName>
</protein>
<dbReference type="AlphaFoldDB" id="A0A4U8V0Z1"/>
<evidence type="ECO:0000256" key="1">
    <source>
        <dbReference type="ARBA" id="ARBA00004123"/>
    </source>
</evidence>
<gene>
    <name evidence="5" type="ORF">L596_006056</name>
</gene>
<dbReference type="STRING" id="34508.A0A4U8V0Z1"/>
<dbReference type="EMBL" id="AZBU02000001">
    <property type="protein sequence ID" value="TMS39550.1"/>
    <property type="molecule type" value="Genomic_DNA"/>
</dbReference>
<dbReference type="InterPro" id="IPR023780">
    <property type="entry name" value="Chromo_domain"/>
</dbReference>
<dbReference type="Pfam" id="PF00385">
    <property type="entry name" value="Chromo"/>
    <property type="match status" value="1"/>
</dbReference>
<dbReference type="SUPFAM" id="SSF54160">
    <property type="entry name" value="Chromo domain-like"/>
    <property type="match status" value="1"/>
</dbReference>
<comment type="subcellular location">
    <subcellularLocation>
        <location evidence="1">Nucleus</location>
    </subcellularLocation>
</comment>
<dbReference type="InterPro" id="IPR051219">
    <property type="entry name" value="Heterochromatin_chromo-domain"/>
</dbReference>
<dbReference type="SMART" id="SM00298">
    <property type="entry name" value="CHROMO"/>
    <property type="match status" value="1"/>
</dbReference>
<dbReference type="InterPro" id="IPR023779">
    <property type="entry name" value="Chromodomain_CS"/>
</dbReference>
<keyword evidence="6" id="KW-1185">Reference proteome</keyword>
<evidence type="ECO:0000259" key="4">
    <source>
        <dbReference type="PROSITE" id="PS50013"/>
    </source>
</evidence>
<feature type="region of interest" description="Disordered" evidence="3">
    <location>
        <begin position="78"/>
        <end position="134"/>
    </location>
</feature>
<dbReference type="GO" id="GO:0005634">
    <property type="term" value="C:nucleus"/>
    <property type="evidence" value="ECO:0007669"/>
    <property type="project" value="UniProtKB-SubCell"/>
</dbReference>
<dbReference type="InterPro" id="IPR016197">
    <property type="entry name" value="Chromo-like_dom_sf"/>
</dbReference>
<dbReference type="PANTHER" id="PTHR22812">
    <property type="entry name" value="CHROMOBOX PROTEIN"/>
    <property type="match status" value="1"/>
</dbReference>
<dbReference type="InterPro" id="IPR000953">
    <property type="entry name" value="Chromo/chromo_shadow_dom"/>
</dbReference>
<reference evidence="5 6" key="2">
    <citation type="journal article" date="2019" name="G3 (Bethesda)">
        <title>Hybrid Assembly of the Genome of the Entomopathogenic Nematode Steinernema carpocapsae Identifies the X-Chromosome.</title>
        <authorList>
            <person name="Serra L."/>
            <person name="Macchietto M."/>
            <person name="Macias-Munoz A."/>
            <person name="McGill C.J."/>
            <person name="Rodriguez I.M."/>
            <person name="Rodriguez B."/>
            <person name="Murad R."/>
            <person name="Mortazavi A."/>
        </authorList>
    </citation>
    <scope>NUCLEOTIDE SEQUENCE [LARGE SCALE GENOMIC DNA]</scope>
    <source>
        <strain evidence="5 6">ALL</strain>
    </source>
</reference>
<feature type="domain" description="Chromo" evidence="4">
    <location>
        <begin position="17"/>
        <end position="78"/>
    </location>
</feature>
<sequence>MSRKVSRKERKQGEEAWEVEAVQNVCFCLEMKEKRYEVKWKDFPESENTWEPRSCLMMCEHLVDEFLKTNFGHVRNKKAEDEEKEFRKKHPQLKQKQDQPGSSKGARHETSAKRIGGTSAAPSSAGPAAKRGRLPIMKSFMSAPGSRSAPRLQALQAANVTISDDSSTPTRRRRARASTDEADEETIDVQGSNGHGKMKILSAGRSDDGHTIYTVKFAGDHNRRKLTLAEATAISKDSVIAFLDDLI</sequence>
<dbReference type="CDD" id="cd00024">
    <property type="entry name" value="CD_CSD"/>
    <property type="match status" value="1"/>
</dbReference>
<reference evidence="5 6" key="1">
    <citation type="journal article" date="2015" name="Genome Biol.">
        <title>Comparative genomics of Steinernema reveals deeply conserved gene regulatory networks.</title>
        <authorList>
            <person name="Dillman A.R."/>
            <person name="Macchietto M."/>
            <person name="Porter C.F."/>
            <person name="Rogers A."/>
            <person name="Williams B."/>
            <person name="Antoshechkin I."/>
            <person name="Lee M.M."/>
            <person name="Goodwin Z."/>
            <person name="Lu X."/>
            <person name="Lewis E.E."/>
            <person name="Goodrich-Blair H."/>
            <person name="Stock S.P."/>
            <person name="Adams B.J."/>
            <person name="Sternberg P.W."/>
            <person name="Mortazavi A."/>
        </authorList>
    </citation>
    <scope>NUCLEOTIDE SEQUENCE [LARGE SCALE GENOMIC DNA]</scope>
    <source>
        <strain evidence="5 6">ALL</strain>
    </source>
</reference>
<dbReference type="PROSITE" id="PS00598">
    <property type="entry name" value="CHROMO_1"/>
    <property type="match status" value="1"/>
</dbReference>
<comment type="caution">
    <text evidence="5">The sequence shown here is derived from an EMBL/GenBank/DDBJ whole genome shotgun (WGS) entry which is preliminary data.</text>
</comment>
<evidence type="ECO:0000256" key="2">
    <source>
        <dbReference type="ARBA" id="ARBA00023242"/>
    </source>
</evidence>
<evidence type="ECO:0000256" key="3">
    <source>
        <dbReference type="SAM" id="MobiDB-lite"/>
    </source>
</evidence>